<comment type="caution">
    <text evidence="3">The sequence shown here is derived from an EMBL/GenBank/DDBJ whole genome shotgun (WGS) entry which is preliminary data.</text>
</comment>
<dbReference type="AlphaFoldDB" id="A0A941EHY8"/>
<gene>
    <name evidence="3" type="ORF">KDL01_00530</name>
</gene>
<feature type="coiled-coil region" evidence="1">
    <location>
        <begin position="29"/>
        <end position="63"/>
    </location>
</feature>
<keyword evidence="1" id="KW-0175">Coiled coil</keyword>
<evidence type="ECO:0000256" key="2">
    <source>
        <dbReference type="SAM" id="MobiDB-lite"/>
    </source>
</evidence>
<dbReference type="RefSeq" id="WP_212526251.1">
    <property type="nucleotide sequence ID" value="NZ_JAGSOG010000001.1"/>
</dbReference>
<name>A0A941EHY8_9ACTN</name>
<organism evidence="3 4">
    <name type="scientific">Actinospica durhamensis</name>
    <dbReference type="NCBI Taxonomy" id="1508375"/>
    <lineage>
        <taxon>Bacteria</taxon>
        <taxon>Bacillati</taxon>
        <taxon>Actinomycetota</taxon>
        <taxon>Actinomycetes</taxon>
        <taxon>Catenulisporales</taxon>
        <taxon>Actinospicaceae</taxon>
        <taxon>Actinospica</taxon>
    </lineage>
</organism>
<accession>A0A941EHY8</accession>
<evidence type="ECO:0000256" key="1">
    <source>
        <dbReference type="SAM" id="Coils"/>
    </source>
</evidence>
<sequence length="223" mass="24277">MIITVPTMRFWGNRRVERRIVQVQDHALSDALQATLDGVRAEYERLMAELAFREKELAQTREEMEHNRLLAEAVGRELARRKSTWSGPSDCPGPEPAADPEADSPPRTLSDQEVQALRGTVSRREVALQVLNTIGMTRPVRARDVAEAYEGKGQPISKTAREGARHALLDLAAAGLAVRLADGSFLPAGSPLLATYKAEPGVPAQTRGSAADDFEIDQRSAGA</sequence>
<feature type="region of interest" description="Disordered" evidence="2">
    <location>
        <begin position="80"/>
        <end position="111"/>
    </location>
</feature>
<proteinExistence type="predicted"/>
<reference evidence="3" key="1">
    <citation type="submission" date="2021-04" db="EMBL/GenBank/DDBJ databases">
        <title>Genome based classification of Actinospica acidithermotolerans sp. nov., an actinobacterium isolated from an Indonesian hot spring.</title>
        <authorList>
            <person name="Kusuma A.B."/>
            <person name="Putra K.E."/>
            <person name="Nafisah S."/>
            <person name="Loh J."/>
            <person name="Nouioui I."/>
            <person name="Goodfellow M."/>
        </authorList>
    </citation>
    <scope>NUCLEOTIDE SEQUENCE</scope>
    <source>
        <strain evidence="3">CSCA 57</strain>
    </source>
</reference>
<dbReference type="Proteomes" id="UP000675781">
    <property type="component" value="Unassembled WGS sequence"/>
</dbReference>
<keyword evidence="4" id="KW-1185">Reference proteome</keyword>
<evidence type="ECO:0000313" key="3">
    <source>
        <dbReference type="EMBL" id="MBR7831721.1"/>
    </source>
</evidence>
<feature type="region of interest" description="Disordered" evidence="2">
    <location>
        <begin position="202"/>
        <end position="223"/>
    </location>
</feature>
<evidence type="ECO:0000313" key="4">
    <source>
        <dbReference type="Proteomes" id="UP000675781"/>
    </source>
</evidence>
<dbReference type="EMBL" id="JAGSOG010000001">
    <property type="protein sequence ID" value="MBR7831721.1"/>
    <property type="molecule type" value="Genomic_DNA"/>
</dbReference>
<protein>
    <submittedName>
        <fullName evidence="3">Uncharacterized protein</fullName>
    </submittedName>
</protein>